<accession>A0ACC3Z3N8</accession>
<evidence type="ECO:0000313" key="1">
    <source>
        <dbReference type="EMBL" id="KAL0938595.1"/>
    </source>
</evidence>
<gene>
    <name evidence="1" type="ORF">CTRU02_205205</name>
</gene>
<evidence type="ECO:0000313" key="2">
    <source>
        <dbReference type="Proteomes" id="UP000805649"/>
    </source>
</evidence>
<proteinExistence type="predicted"/>
<dbReference type="EMBL" id="VUJX02000003">
    <property type="protein sequence ID" value="KAL0938595.1"/>
    <property type="molecule type" value="Genomic_DNA"/>
</dbReference>
<sequence>MRHNPCDGKVKGRIICTSSLAGIEPEPAVPQYSGAKAGVIHFARATAPVLWEKDAITMNVVCPGLVTTPLAPKELLDASLPEHRTSMELVLRAFDDFIDRDDGKRNGEVVAAHAAKITEVGKSYLTDTVDGADESVRRVSKVLMRLVQGDE</sequence>
<dbReference type="Proteomes" id="UP000805649">
    <property type="component" value="Unassembled WGS sequence"/>
</dbReference>
<protein>
    <submittedName>
        <fullName evidence="1">Short chain dehydrogenase</fullName>
    </submittedName>
</protein>
<reference evidence="1 2" key="1">
    <citation type="journal article" date="2020" name="Phytopathology">
        <title>Genome Sequence Resources of Colletotrichum truncatum, C. plurivorum, C. musicola, and C. sojae: Four Species Pathogenic to Soybean (Glycine max).</title>
        <authorList>
            <person name="Rogerio F."/>
            <person name="Boufleur T.R."/>
            <person name="Ciampi-Guillardi M."/>
            <person name="Sukno S.A."/>
            <person name="Thon M.R."/>
            <person name="Massola Junior N.S."/>
            <person name="Baroncelli R."/>
        </authorList>
    </citation>
    <scope>NUCLEOTIDE SEQUENCE [LARGE SCALE GENOMIC DNA]</scope>
    <source>
        <strain evidence="1 2">CMES1059</strain>
    </source>
</reference>
<keyword evidence="2" id="KW-1185">Reference proteome</keyword>
<organism evidence="1 2">
    <name type="scientific">Colletotrichum truncatum</name>
    <name type="common">Anthracnose fungus</name>
    <name type="synonym">Colletotrichum capsici</name>
    <dbReference type="NCBI Taxonomy" id="5467"/>
    <lineage>
        <taxon>Eukaryota</taxon>
        <taxon>Fungi</taxon>
        <taxon>Dikarya</taxon>
        <taxon>Ascomycota</taxon>
        <taxon>Pezizomycotina</taxon>
        <taxon>Sordariomycetes</taxon>
        <taxon>Hypocreomycetidae</taxon>
        <taxon>Glomerellales</taxon>
        <taxon>Glomerellaceae</taxon>
        <taxon>Colletotrichum</taxon>
        <taxon>Colletotrichum truncatum species complex</taxon>
    </lineage>
</organism>
<comment type="caution">
    <text evidence="1">The sequence shown here is derived from an EMBL/GenBank/DDBJ whole genome shotgun (WGS) entry which is preliminary data.</text>
</comment>
<name>A0ACC3Z3N8_COLTU</name>